<dbReference type="EMBL" id="VMGH01000056">
    <property type="protein sequence ID" value="TSC90821.1"/>
    <property type="molecule type" value="Genomic_DNA"/>
</dbReference>
<keyword evidence="3 7" id="KW-0694">RNA-binding</keyword>
<dbReference type="PROSITE" id="PS00651">
    <property type="entry name" value="RIBOSOMAL_L9"/>
    <property type="match status" value="1"/>
</dbReference>
<dbReference type="InterPro" id="IPR036791">
    <property type="entry name" value="Ribosomal_bL9_C_sf"/>
</dbReference>
<accession>A0A554LD49</accession>
<dbReference type="Gene3D" id="3.10.430.100">
    <property type="entry name" value="Ribosomal protein L9, C-terminal domain"/>
    <property type="match status" value="1"/>
</dbReference>
<evidence type="ECO:0000313" key="10">
    <source>
        <dbReference type="EMBL" id="TSC90821.1"/>
    </source>
</evidence>
<dbReference type="Proteomes" id="UP000318296">
    <property type="component" value="Unassembled WGS sequence"/>
</dbReference>
<evidence type="ECO:0000256" key="3">
    <source>
        <dbReference type="ARBA" id="ARBA00022884"/>
    </source>
</evidence>
<dbReference type="NCBIfam" id="TIGR00158">
    <property type="entry name" value="L9"/>
    <property type="match status" value="1"/>
</dbReference>
<organism evidence="10 11">
    <name type="scientific">Candidatus Berkelbacteria bacterium Licking1014_96</name>
    <dbReference type="NCBI Taxonomy" id="2017149"/>
    <lineage>
        <taxon>Bacteria</taxon>
        <taxon>Candidatus Berkelbacteria</taxon>
    </lineage>
</organism>
<gene>
    <name evidence="7" type="primary">rplI</name>
    <name evidence="10" type="ORF">CEN92_370</name>
</gene>
<proteinExistence type="inferred from homology"/>
<reference evidence="10 11" key="1">
    <citation type="submission" date="2017-07" db="EMBL/GenBank/DDBJ databases">
        <title>Mechanisms for carbon and nitrogen cycling indicate functional differentiation within the Candidate Phyla Radiation.</title>
        <authorList>
            <person name="Danczak R.E."/>
            <person name="Johnston M.D."/>
            <person name="Kenah C."/>
            <person name="Slattery M."/>
            <person name="Wrighton K.C."/>
            <person name="Wilkins M.J."/>
        </authorList>
    </citation>
    <scope>NUCLEOTIDE SEQUENCE [LARGE SCALE GENOMIC DNA]</scope>
    <source>
        <strain evidence="10">Licking1014_96</strain>
    </source>
</reference>
<sequence>MKIILLDSVDNLGEKGEVKEVKKGYFRNFLFPRNLAKIATDEEILKIEAEMKRREEKEAEELKELQSKADKLKSNPVTIEARLIAGRKLFGSIKGKEIAQKLGLKSKQIKILSPIKAAGEHKVIINLGRGVKTEVVVNIVSKRKRKK</sequence>
<comment type="function">
    <text evidence="7">Binds to the 23S rRNA.</text>
</comment>
<dbReference type="GO" id="GO:0003735">
    <property type="term" value="F:structural constituent of ribosome"/>
    <property type="evidence" value="ECO:0007669"/>
    <property type="project" value="InterPro"/>
</dbReference>
<evidence type="ECO:0000256" key="4">
    <source>
        <dbReference type="ARBA" id="ARBA00022980"/>
    </source>
</evidence>
<evidence type="ECO:0000256" key="1">
    <source>
        <dbReference type="ARBA" id="ARBA00010605"/>
    </source>
</evidence>
<evidence type="ECO:0000313" key="11">
    <source>
        <dbReference type="Proteomes" id="UP000318296"/>
    </source>
</evidence>
<feature type="domain" description="Ribosomal protein L9" evidence="9">
    <location>
        <begin position="13"/>
        <end position="40"/>
    </location>
</feature>
<dbReference type="PANTHER" id="PTHR21368">
    <property type="entry name" value="50S RIBOSOMAL PROTEIN L9"/>
    <property type="match status" value="1"/>
</dbReference>
<protein>
    <recommendedName>
        <fullName evidence="6 7">Large ribosomal subunit protein bL9</fullName>
    </recommendedName>
</protein>
<evidence type="ECO:0000256" key="6">
    <source>
        <dbReference type="ARBA" id="ARBA00035292"/>
    </source>
</evidence>
<dbReference type="Gene3D" id="3.40.5.10">
    <property type="entry name" value="Ribosomal protein L9, N-terminal domain"/>
    <property type="match status" value="1"/>
</dbReference>
<dbReference type="SUPFAM" id="SSF55658">
    <property type="entry name" value="L9 N-domain-like"/>
    <property type="match status" value="1"/>
</dbReference>
<dbReference type="InterPro" id="IPR036935">
    <property type="entry name" value="Ribosomal_bL9_N_sf"/>
</dbReference>
<dbReference type="SUPFAM" id="SSF55653">
    <property type="entry name" value="Ribosomal protein L9 C-domain"/>
    <property type="match status" value="1"/>
</dbReference>
<dbReference type="HAMAP" id="MF_00503">
    <property type="entry name" value="Ribosomal_bL9"/>
    <property type="match status" value="1"/>
</dbReference>
<dbReference type="GO" id="GO:0019843">
    <property type="term" value="F:rRNA binding"/>
    <property type="evidence" value="ECO:0007669"/>
    <property type="project" value="UniProtKB-UniRule"/>
</dbReference>
<dbReference type="GO" id="GO:0005840">
    <property type="term" value="C:ribosome"/>
    <property type="evidence" value="ECO:0007669"/>
    <property type="project" value="UniProtKB-KW"/>
</dbReference>
<evidence type="ECO:0000256" key="8">
    <source>
        <dbReference type="SAM" id="Coils"/>
    </source>
</evidence>
<keyword evidence="2 7" id="KW-0699">rRNA-binding</keyword>
<keyword evidence="5 7" id="KW-0687">Ribonucleoprotein</keyword>
<name>A0A554LD49_9BACT</name>
<feature type="coiled-coil region" evidence="8">
    <location>
        <begin position="45"/>
        <end position="75"/>
    </location>
</feature>
<keyword evidence="8" id="KW-0175">Coiled coil</keyword>
<dbReference type="InterPro" id="IPR020069">
    <property type="entry name" value="Ribosomal_bL9_C"/>
</dbReference>
<dbReference type="AlphaFoldDB" id="A0A554LD49"/>
<dbReference type="Pfam" id="PF01281">
    <property type="entry name" value="Ribosomal_L9_N"/>
    <property type="match status" value="1"/>
</dbReference>
<dbReference type="Pfam" id="PF03948">
    <property type="entry name" value="Ribosomal_L9_C"/>
    <property type="match status" value="1"/>
</dbReference>
<dbReference type="GO" id="GO:0006412">
    <property type="term" value="P:translation"/>
    <property type="evidence" value="ECO:0007669"/>
    <property type="project" value="UniProtKB-UniRule"/>
</dbReference>
<dbReference type="InterPro" id="IPR009027">
    <property type="entry name" value="Ribosomal_bL9/RNase_H1_N"/>
</dbReference>
<dbReference type="InterPro" id="IPR020594">
    <property type="entry name" value="Ribosomal_bL9_bac/chp"/>
</dbReference>
<comment type="similarity">
    <text evidence="1 7">Belongs to the bacterial ribosomal protein bL9 family.</text>
</comment>
<dbReference type="GO" id="GO:1990904">
    <property type="term" value="C:ribonucleoprotein complex"/>
    <property type="evidence" value="ECO:0007669"/>
    <property type="project" value="UniProtKB-KW"/>
</dbReference>
<evidence type="ECO:0000256" key="2">
    <source>
        <dbReference type="ARBA" id="ARBA00022730"/>
    </source>
</evidence>
<evidence type="ECO:0000259" key="9">
    <source>
        <dbReference type="PROSITE" id="PS00651"/>
    </source>
</evidence>
<dbReference type="InterPro" id="IPR000244">
    <property type="entry name" value="Ribosomal_bL9"/>
</dbReference>
<evidence type="ECO:0000256" key="5">
    <source>
        <dbReference type="ARBA" id="ARBA00023274"/>
    </source>
</evidence>
<dbReference type="InterPro" id="IPR020070">
    <property type="entry name" value="Ribosomal_bL9_N"/>
</dbReference>
<comment type="caution">
    <text evidence="10">The sequence shown here is derived from an EMBL/GenBank/DDBJ whole genome shotgun (WGS) entry which is preliminary data.</text>
</comment>
<keyword evidence="4 7" id="KW-0689">Ribosomal protein</keyword>
<evidence type="ECO:0000256" key="7">
    <source>
        <dbReference type="HAMAP-Rule" id="MF_00503"/>
    </source>
</evidence>